<dbReference type="InterPro" id="IPR001296">
    <property type="entry name" value="Glyco_trans_1"/>
</dbReference>
<evidence type="ECO:0000259" key="1">
    <source>
        <dbReference type="Pfam" id="PF00534"/>
    </source>
</evidence>
<proteinExistence type="predicted"/>
<organism evidence="3 4">
    <name type="scientific">Ideonella azotifigens</name>
    <dbReference type="NCBI Taxonomy" id="513160"/>
    <lineage>
        <taxon>Bacteria</taxon>
        <taxon>Pseudomonadati</taxon>
        <taxon>Pseudomonadota</taxon>
        <taxon>Betaproteobacteria</taxon>
        <taxon>Burkholderiales</taxon>
        <taxon>Sphaerotilaceae</taxon>
        <taxon>Ideonella</taxon>
    </lineage>
</organism>
<dbReference type="EMBL" id="BAAAEW010000033">
    <property type="protein sequence ID" value="GAA0762392.1"/>
    <property type="molecule type" value="Genomic_DNA"/>
</dbReference>
<dbReference type="InterPro" id="IPR028098">
    <property type="entry name" value="Glyco_trans_4-like_N"/>
</dbReference>
<gene>
    <name evidence="3" type="ORF">GCM10009107_46820</name>
</gene>
<comment type="caution">
    <text evidence="3">The sequence shown here is derived from an EMBL/GenBank/DDBJ whole genome shotgun (WGS) entry which is preliminary data.</text>
</comment>
<dbReference type="PANTHER" id="PTHR45947">
    <property type="entry name" value="SULFOQUINOVOSYL TRANSFERASE SQD2"/>
    <property type="match status" value="1"/>
</dbReference>
<feature type="domain" description="Glycosyl transferase family 1" evidence="1">
    <location>
        <begin position="245"/>
        <end position="398"/>
    </location>
</feature>
<evidence type="ECO:0000313" key="3">
    <source>
        <dbReference type="EMBL" id="GAA0762392.1"/>
    </source>
</evidence>
<reference evidence="3 4" key="1">
    <citation type="journal article" date="2019" name="Int. J. Syst. Evol. Microbiol.">
        <title>The Global Catalogue of Microorganisms (GCM) 10K type strain sequencing project: providing services to taxonomists for standard genome sequencing and annotation.</title>
        <authorList>
            <consortium name="The Broad Institute Genomics Platform"/>
            <consortium name="The Broad Institute Genome Sequencing Center for Infectious Disease"/>
            <person name="Wu L."/>
            <person name="Ma J."/>
        </authorList>
    </citation>
    <scope>NUCLEOTIDE SEQUENCE [LARGE SCALE GENOMIC DNA]</scope>
    <source>
        <strain evidence="3 4">JCM 15503</strain>
    </source>
</reference>
<protein>
    <submittedName>
        <fullName evidence="3">Glycosyltransferase family 4 protein</fullName>
    </submittedName>
</protein>
<dbReference type="Gene3D" id="3.40.50.2000">
    <property type="entry name" value="Glycogen Phosphorylase B"/>
    <property type="match status" value="2"/>
</dbReference>
<feature type="domain" description="Glycosyltransferase subfamily 4-like N-terminal" evidence="2">
    <location>
        <begin position="15"/>
        <end position="207"/>
    </location>
</feature>
<evidence type="ECO:0000259" key="2">
    <source>
        <dbReference type="Pfam" id="PF13439"/>
    </source>
</evidence>
<dbReference type="Proteomes" id="UP001500279">
    <property type="component" value="Unassembled WGS sequence"/>
</dbReference>
<keyword evidence="4" id="KW-1185">Reference proteome</keyword>
<accession>A0ABN1KCS3</accession>
<dbReference type="SUPFAM" id="SSF53756">
    <property type="entry name" value="UDP-Glycosyltransferase/glycogen phosphorylase"/>
    <property type="match status" value="1"/>
</dbReference>
<dbReference type="PANTHER" id="PTHR45947:SF13">
    <property type="entry name" value="TRANSFERASE"/>
    <property type="match status" value="1"/>
</dbReference>
<dbReference type="RefSeq" id="WP_141289614.1">
    <property type="nucleotide sequence ID" value="NZ_BAAAEW010000033.1"/>
</dbReference>
<dbReference type="InterPro" id="IPR050194">
    <property type="entry name" value="Glycosyltransferase_grp1"/>
</dbReference>
<name>A0ABN1KCS3_9BURK</name>
<dbReference type="Pfam" id="PF13439">
    <property type="entry name" value="Glyco_transf_4"/>
    <property type="match status" value="1"/>
</dbReference>
<sequence>MIVVFSHAHPSISKGGAEVSAYTLYKGLLALGQKAAFVAMCPEAQLAKLRFETPDEHTIAYQPARYDHYFHLAEPSQLGAVAELVQTLQPSAMVFHHFLFIGINTVRRLAERFPVPSVLVLHEFLAICHHHGQMVTRPHKKLCEAAGSVRCAGCFPEHDAEEFNVRKQSFLAAMGQMTRLVSPSHFLASRFIAWGIPKQQLVVIENGLAGYVPPPPTTDRPPPHRSPAGLPWQRSEAAARTILTVFGYFGQINPFKGIDQILDALDLLPVTVAGASAIRVRIHGNVVGVTEEFQKRFEDAQAKDPRIEYVGPYNNQDVHRLMQACDYVLMASKWWENSPVVIQEAYAADRPVIVPALGGMAEKVIEGTSGHHFKPNDPEDLARVLLKCASRPGARKKMQLPRPLSAAQMARRYLVAAGLGPTDWASTTLKTGNTKNAEGIH</sequence>
<dbReference type="Pfam" id="PF00534">
    <property type="entry name" value="Glycos_transf_1"/>
    <property type="match status" value="1"/>
</dbReference>
<evidence type="ECO:0000313" key="4">
    <source>
        <dbReference type="Proteomes" id="UP001500279"/>
    </source>
</evidence>